<dbReference type="Pfam" id="PF00078">
    <property type="entry name" value="RVT_1"/>
    <property type="match status" value="1"/>
</dbReference>
<feature type="domain" description="Reverse transcriptase" evidence="8">
    <location>
        <begin position="2"/>
        <end position="186"/>
    </location>
</feature>
<dbReference type="Gene3D" id="3.10.10.10">
    <property type="entry name" value="HIV Type 1 Reverse Transcriptase, subunit A, domain 1"/>
    <property type="match status" value="1"/>
</dbReference>
<sequence>MLEQGIIRPSESAWSSPIWVVPKKVDASGKTKWRLVVDFRKLNEKTLDDKYPIPNITDILDKLGNCNYFTTLDLASGFYQVEMNPADIPKTAFTVEHGHFEFLRMPMGLKNITSTFQRVMDNVLRDLQNTICLVYLDDVIVFSTSLQEHMVNLEKVFNRLRESNFKIQLDKSEFLKLETAYLGHVISKDGIKPNPDKISAIKNYPLPKIPTEIKRFLGLLGYYRKFIPDFAKVTKPMTQCLKKGSKITLDENYIQCFEKCKTLLTNDPILRYPDFTKEFILTTDASNLAIGAVLSQGTIGADKPIAYASRTLNSSEINYSTIEKELLAIV</sequence>
<keyword evidence="1" id="KW-0645">Protease</keyword>
<dbReference type="EMBL" id="CAKOGL010000018">
    <property type="protein sequence ID" value="CAH2097461.1"/>
    <property type="molecule type" value="Genomic_DNA"/>
</dbReference>
<dbReference type="FunFam" id="3.10.10.10:FF:000007">
    <property type="entry name" value="Retrovirus-related Pol polyprotein from transposon 17.6-like Protein"/>
    <property type="match status" value="1"/>
</dbReference>
<evidence type="ECO:0000256" key="5">
    <source>
        <dbReference type="ARBA" id="ARBA00022759"/>
    </source>
</evidence>
<dbReference type="AlphaFoldDB" id="A0AAU9UHU5"/>
<dbReference type="InterPro" id="IPR000477">
    <property type="entry name" value="RT_dom"/>
</dbReference>
<evidence type="ECO:0000256" key="7">
    <source>
        <dbReference type="ARBA" id="ARBA00022918"/>
    </source>
</evidence>
<keyword evidence="10" id="KW-1185">Reference proteome</keyword>
<evidence type="ECO:0000256" key="2">
    <source>
        <dbReference type="ARBA" id="ARBA00022679"/>
    </source>
</evidence>
<dbReference type="CDD" id="cd01647">
    <property type="entry name" value="RT_LTR"/>
    <property type="match status" value="1"/>
</dbReference>
<dbReference type="PANTHER" id="PTHR33064">
    <property type="entry name" value="POL PROTEIN"/>
    <property type="match status" value="1"/>
</dbReference>
<evidence type="ECO:0000256" key="6">
    <source>
        <dbReference type="ARBA" id="ARBA00022801"/>
    </source>
</evidence>
<organism evidence="9 10">
    <name type="scientific">Euphydryas editha</name>
    <name type="common">Edith's checkerspot</name>
    <dbReference type="NCBI Taxonomy" id="104508"/>
    <lineage>
        <taxon>Eukaryota</taxon>
        <taxon>Metazoa</taxon>
        <taxon>Ecdysozoa</taxon>
        <taxon>Arthropoda</taxon>
        <taxon>Hexapoda</taxon>
        <taxon>Insecta</taxon>
        <taxon>Pterygota</taxon>
        <taxon>Neoptera</taxon>
        <taxon>Endopterygota</taxon>
        <taxon>Lepidoptera</taxon>
        <taxon>Glossata</taxon>
        <taxon>Ditrysia</taxon>
        <taxon>Papilionoidea</taxon>
        <taxon>Nymphalidae</taxon>
        <taxon>Nymphalinae</taxon>
        <taxon>Euphydryas</taxon>
    </lineage>
</organism>
<dbReference type="GO" id="GO:0006508">
    <property type="term" value="P:proteolysis"/>
    <property type="evidence" value="ECO:0007669"/>
    <property type="project" value="UniProtKB-KW"/>
</dbReference>
<dbReference type="InterPro" id="IPR043502">
    <property type="entry name" value="DNA/RNA_pol_sf"/>
</dbReference>
<reference evidence="9" key="1">
    <citation type="submission" date="2022-03" db="EMBL/GenBank/DDBJ databases">
        <authorList>
            <person name="Tunstrom K."/>
        </authorList>
    </citation>
    <scope>NUCLEOTIDE SEQUENCE</scope>
</reference>
<evidence type="ECO:0000313" key="10">
    <source>
        <dbReference type="Proteomes" id="UP001153954"/>
    </source>
</evidence>
<dbReference type="Pfam" id="PF17919">
    <property type="entry name" value="RT_RNaseH_2"/>
    <property type="match status" value="1"/>
</dbReference>
<evidence type="ECO:0000256" key="4">
    <source>
        <dbReference type="ARBA" id="ARBA00022722"/>
    </source>
</evidence>
<keyword evidence="4" id="KW-0540">Nuclease</keyword>
<protein>
    <recommendedName>
        <fullName evidence="8">Reverse transcriptase domain-containing protein</fullName>
    </recommendedName>
</protein>
<dbReference type="Proteomes" id="UP001153954">
    <property type="component" value="Unassembled WGS sequence"/>
</dbReference>
<dbReference type="InterPro" id="IPR043128">
    <property type="entry name" value="Rev_trsase/Diguanyl_cyclase"/>
</dbReference>
<evidence type="ECO:0000256" key="3">
    <source>
        <dbReference type="ARBA" id="ARBA00022695"/>
    </source>
</evidence>
<proteinExistence type="predicted"/>
<dbReference type="InterPro" id="IPR051320">
    <property type="entry name" value="Viral_Replic_Matur_Polypro"/>
</dbReference>
<evidence type="ECO:0000313" key="9">
    <source>
        <dbReference type="EMBL" id="CAH2097461.1"/>
    </source>
</evidence>
<evidence type="ECO:0000259" key="8">
    <source>
        <dbReference type="PROSITE" id="PS50878"/>
    </source>
</evidence>
<dbReference type="GO" id="GO:0003964">
    <property type="term" value="F:RNA-directed DNA polymerase activity"/>
    <property type="evidence" value="ECO:0007669"/>
    <property type="project" value="UniProtKB-KW"/>
</dbReference>
<keyword evidence="6" id="KW-0378">Hydrolase</keyword>
<dbReference type="GO" id="GO:0008233">
    <property type="term" value="F:peptidase activity"/>
    <property type="evidence" value="ECO:0007669"/>
    <property type="project" value="UniProtKB-KW"/>
</dbReference>
<dbReference type="Gene3D" id="3.30.70.270">
    <property type="match status" value="2"/>
</dbReference>
<evidence type="ECO:0000256" key="1">
    <source>
        <dbReference type="ARBA" id="ARBA00022670"/>
    </source>
</evidence>
<keyword evidence="7" id="KW-0695">RNA-directed DNA polymerase</keyword>
<dbReference type="PROSITE" id="PS50878">
    <property type="entry name" value="RT_POL"/>
    <property type="match status" value="1"/>
</dbReference>
<name>A0AAU9UHU5_EUPED</name>
<dbReference type="InterPro" id="IPR041577">
    <property type="entry name" value="RT_RNaseH_2"/>
</dbReference>
<dbReference type="SUPFAM" id="SSF56672">
    <property type="entry name" value="DNA/RNA polymerases"/>
    <property type="match status" value="1"/>
</dbReference>
<keyword evidence="3" id="KW-0548">Nucleotidyltransferase</keyword>
<dbReference type="GO" id="GO:0004519">
    <property type="term" value="F:endonuclease activity"/>
    <property type="evidence" value="ECO:0007669"/>
    <property type="project" value="UniProtKB-KW"/>
</dbReference>
<keyword evidence="5" id="KW-0255">Endonuclease</keyword>
<gene>
    <name evidence="9" type="ORF">EEDITHA_LOCUS12687</name>
</gene>
<dbReference type="FunFam" id="3.30.70.270:FF:000026">
    <property type="entry name" value="Transposon Ty3-G Gag-Pol polyprotein"/>
    <property type="match status" value="1"/>
</dbReference>
<comment type="caution">
    <text evidence="9">The sequence shown here is derived from an EMBL/GenBank/DDBJ whole genome shotgun (WGS) entry which is preliminary data.</text>
</comment>
<keyword evidence="2" id="KW-0808">Transferase</keyword>
<accession>A0AAU9UHU5</accession>
<dbReference type="PANTHER" id="PTHR33064:SF37">
    <property type="entry name" value="RIBONUCLEASE H"/>
    <property type="match status" value="1"/>
</dbReference>